<evidence type="ECO:0000313" key="2">
    <source>
        <dbReference type="Proteomes" id="UP000277204"/>
    </source>
</evidence>
<accession>A0A183N9F8</accession>
<evidence type="ECO:0000313" key="1">
    <source>
        <dbReference type="EMBL" id="VDP53290.1"/>
    </source>
</evidence>
<name>A0A183N9F8_9TREM</name>
<organism evidence="1 2">
    <name type="scientific">Schistosoma margrebowiei</name>
    <dbReference type="NCBI Taxonomy" id="48269"/>
    <lineage>
        <taxon>Eukaryota</taxon>
        <taxon>Metazoa</taxon>
        <taxon>Spiralia</taxon>
        <taxon>Lophotrochozoa</taxon>
        <taxon>Platyhelminthes</taxon>
        <taxon>Trematoda</taxon>
        <taxon>Digenea</taxon>
        <taxon>Strigeidida</taxon>
        <taxon>Schistosomatoidea</taxon>
        <taxon>Schistosomatidae</taxon>
        <taxon>Schistosoma</taxon>
    </lineage>
</organism>
<proteinExistence type="predicted"/>
<sequence>MGKKALCSSVNSNSFLCVNPQLYSKLSSMATRFLKELEKSRGAVTWNQNKDDGASLKESMIFHNYLENDTLANCEGFDLGYKPWCA</sequence>
<dbReference type="AlphaFoldDB" id="A0A183N9F8"/>
<dbReference type="Proteomes" id="UP000277204">
    <property type="component" value="Unassembled WGS sequence"/>
</dbReference>
<reference evidence="1 2" key="1">
    <citation type="submission" date="2018-11" db="EMBL/GenBank/DDBJ databases">
        <authorList>
            <consortium name="Pathogen Informatics"/>
        </authorList>
    </citation>
    <scope>NUCLEOTIDE SEQUENCE [LARGE SCALE GENOMIC DNA]</scope>
    <source>
        <strain evidence="1 2">Zambia</strain>
    </source>
</reference>
<keyword evidence="2" id="KW-1185">Reference proteome</keyword>
<dbReference type="EMBL" id="UZAI01020810">
    <property type="protein sequence ID" value="VDP53290.1"/>
    <property type="molecule type" value="Genomic_DNA"/>
</dbReference>
<protein>
    <submittedName>
        <fullName evidence="1">Uncharacterized protein</fullName>
    </submittedName>
</protein>
<gene>
    <name evidence="1" type="ORF">SMRZ_LOCUS24933</name>
</gene>